<reference evidence="1" key="1">
    <citation type="submission" date="2020-05" db="EMBL/GenBank/DDBJ databases">
        <authorList>
            <person name="Chiriac C."/>
            <person name="Salcher M."/>
            <person name="Ghai R."/>
            <person name="Kavagutti S V."/>
        </authorList>
    </citation>
    <scope>NUCLEOTIDE SEQUENCE</scope>
</reference>
<protein>
    <submittedName>
        <fullName evidence="1">Unannotated protein</fullName>
    </submittedName>
</protein>
<name>A0A6J7TAA3_9ZZZZ</name>
<gene>
    <name evidence="1" type="ORF">UFOPK4265_00678</name>
</gene>
<dbReference type="EMBL" id="CAFBQK010000073">
    <property type="protein sequence ID" value="CAB5050689.1"/>
    <property type="molecule type" value="Genomic_DNA"/>
</dbReference>
<evidence type="ECO:0000313" key="1">
    <source>
        <dbReference type="EMBL" id="CAB5050689.1"/>
    </source>
</evidence>
<proteinExistence type="predicted"/>
<sequence>MLIRNFDLFFCILGILHRAICVPYRAQYVEPGASSLLRLATSHHQRNSSWPFAQEILADSALMSPLMRAQMLRRQRCPAALSIQSAIHLKTAHVQPRLRDVEPSHATLRLLRSQLLIQIRWDWPFEALWMKRLYIENFLHLLLQFLYETNQ</sequence>
<accession>A0A6J7TAA3</accession>
<dbReference type="AlphaFoldDB" id="A0A6J7TAA3"/>
<organism evidence="1">
    <name type="scientific">freshwater metagenome</name>
    <dbReference type="NCBI Taxonomy" id="449393"/>
    <lineage>
        <taxon>unclassified sequences</taxon>
        <taxon>metagenomes</taxon>
        <taxon>ecological metagenomes</taxon>
    </lineage>
</organism>